<dbReference type="EMBL" id="AZEB01000003">
    <property type="protein sequence ID" value="KRL22933.1"/>
    <property type="molecule type" value="Genomic_DNA"/>
</dbReference>
<feature type="transmembrane region" description="Helical" evidence="1">
    <location>
        <begin position="36"/>
        <end position="56"/>
    </location>
</feature>
<dbReference type="InterPro" id="IPR052712">
    <property type="entry name" value="Acid_resist_chaperone_HdeD"/>
</dbReference>
<evidence type="ECO:0000256" key="1">
    <source>
        <dbReference type="SAM" id="Phobius"/>
    </source>
</evidence>
<keyword evidence="1" id="KW-0812">Transmembrane</keyword>
<keyword evidence="3" id="KW-1185">Reference proteome</keyword>
<accession>A0A0R1NYV7</accession>
<reference evidence="2 3" key="1">
    <citation type="journal article" date="2015" name="Genome Announc.">
        <title>Expanding the biotechnology potential of lactobacilli through comparative genomics of 213 strains and associated genera.</title>
        <authorList>
            <person name="Sun Z."/>
            <person name="Harris H.M."/>
            <person name="McCann A."/>
            <person name="Guo C."/>
            <person name="Argimon S."/>
            <person name="Zhang W."/>
            <person name="Yang X."/>
            <person name="Jeffery I.B."/>
            <person name="Cooney J.C."/>
            <person name="Kagawa T.F."/>
            <person name="Liu W."/>
            <person name="Song Y."/>
            <person name="Salvetti E."/>
            <person name="Wrobel A."/>
            <person name="Rasinkangas P."/>
            <person name="Parkhill J."/>
            <person name="Rea M.C."/>
            <person name="O'Sullivan O."/>
            <person name="Ritari J."/>
            <person name="Douillard F.P."/>
            <person name="Paul Ross R."/>
            <person name="Yang R."/>
            <person name="Briner A.E."/>
            <person name="Felis G.E."/>
            <person name="de Vos W.M."/>
            <person name="Barrangou R."/>
            <person name="Klaenhammer T.R."/>
            <person name="Caufield P.W."/>
            <person name="Cui Y."/>
            <person name="Zhang H."/>
            <person name="O'Toole P.W."/>
        </authorList>
    </citation>
    <scope>NUCLEOTIDE SEQUENCE [LARGE SCALE GENOMIC DNA]</scope>
    <source>
        <strain evidence="2 3">DSM 19906</strain>
    </source>
</reference>
<dbReference type="InterPro" id="IPR005325">
    <property type="entry name" value="DUF308_memb"/>
</dbReference>
<gene>
    <name evidence="2" type="ORF">FC98_GL001688</name>
</gene>
<proteinExistence type="predicted"/>
<dbReference type="AlphaFoldDB" id="A0A0R1NYV7"/>
<dbReference type="PANTHER" id="PTHR34989:SF1">
    <property type="entry name" value="PROTEIN HDED"/>
    <property type="match status" value="1"/>
</dbReference>
<dbReference type="Proteomes" id="UP000051439">
    <property type="component" value="Unassembled WGS sequence"/>
</dbReference>
<keyword evidence="1" id="KW-1133">Transmembrane helix</keyword>
<dbReference type="Pfam" id="PF03729">
    <property type="entry name" value="DUF308"/>
    <property type="match status" value="2"/>
</dbReference>
<feature type="transmembrane region" description="Helical" evidence="1">
    <location>
        <begin position="12"/>
        <end position="30"/>
    </location>
</feature>
<feature type="transmembrane region" description="Helical" evidence="1">
    <location>
        <begin position="92"/>
        <end position="110"/>
    </location>
</feature>
<feature type="transmembrane region" description="Helical" evidence="1">
    <location>
        <begin position="155"/>
        <end position="175"/>
    </location>
</feature>
<dbReference type="PATRIC" id="fig|1423766.4.peg.1746"/>
<feature type="transmembrane region" description="Helical" evidence="1">
    <location>
        <begin position="131"/>
        <end position="149"/>
    </location>
</feature>
<keyword evidence="1" id="KW-0472">Membrane</keyword>
<protein>
    <recommendedName>
        <fullName evidence="4">Acid-resistance membrane protein</fullName>
    </recommendedName>
</protein>
<evidence type="ECO:0000313" key="3">
    <source>
        <dbReference type="Proteomes" id="UP000051439"/>
    </source>
</evidence>
<sequence>MKMYSFISRIRNYIWLKSIAYIIFGLLFLFEPHETLNLFINILAIFFAVFGIINLLSGWRQRSRDDVTSYSLTMGVSQLIIALIIWVFAKPLLAFLPFIVGLTLVIMGISKTVDGMQQHRQYVNVSPFPNNLYGILLALVGILLMFNPFSTVLVVLQFFGATLVVMSIMDIVMAWRWSH</sequence>
<organism evidence="2 3">
    <name type="scientific">Lentilactobacillus kisonensis DSM 19906 = JCM 15041</name>
    <dbReference type="NCBI Taxonomy" id="1423766"/>
    <lineage>
        <taxon>Bacteria</taxon>
        <taxon>Bacillati</taxon>
        <taxon>Bacillota</taxon>
        <taxon>Bacilli</taxon>
        <taxon>Lactobacillales</taxon>
        <taxon>Lactobacillaceae</taxon>
        <taxon>Lentilactobacillus</taxon>
    </lineage>
</organism>
<evidence type="ECO:0008006" key="4">
    <source>
        <dbReference type="Google" id="ProtNLM"/>
    </source>
</evidence>
<comment type="caution">
    <text evidence="2">The sequence shown here is derived from an EMBL/GenBank/DDBJ whole genome shotgun (WGS) entry which is preliminary data.</text>
</comment>
<dbReference type="GO" id="GO:0005886">
    <property type="term" value="C:plasma membrane"/>
    <property type="evidence" value="ECO:0007669"/>
    <property type="project" value="TreeGrafter"/>
</dbReference>
<feature type="transmembrane region" description="Helical" evidence="1">
    <location>
        <begin position="68"/>
        <end position="86"/>
    </location>
</feature>
<name>A0A0R1NYV7_9LACO</name>
<dbReference type="PANTHER" id="PTHR34989">
    <property type="entry name" value="PROTEIN HDED"/>
    <property type="match status" value="1"/>
</dbReference>
<evidence type="ECO:0000313" key="2">
    <source>
        <dbReference type="EMBL" id="KRL22933.1"/>
    </source>
</evidence>